<dbReference type="InterPro" id="IPR008974">
    <property type="entry name" value="TRAF-like"/>
</dbReference>
<reference evidence="2 3" key="1">
    <citation type="submission" date="2019-11" db="EMBL/GenBank/DDBJ databases">
        <title>Whole genome sequence of Oryza granulata.</title>
        <authorList>
            <person name="Li W."/>
        </authorList>
    </citation>
    <scope>NUCLEOTIDE SEQUENCE [LARGE SCALE GENOMIC DNA]</scope>
    <source>
        <strain evidence="3">cv. Menghai</strain>
        <tissue evidence="2">Leaf</tissue>
    </source>
</reference>
<sequence length="219" mass="24671">MSIKAGVTASPPSASTIVLRATEGCHLLKIDGYSHARLLGNGECLKSTKFKAAGHIWCILFYPNGKSRMDHGTVSLYIKLVDRSKDVIAEVRFSVLPQRSVDGTLPYSKPEIIHKFESARRNNKCGFNWFIGVNELETLQHKYIEEDNDSIVVRCDIKVLNKPTVHHLSLQKLGLVCRCKDDTCKRLHDRSLESSSVKAQPDLNIKGEFFTRFFSCFLA</sequence>
<comment type="caution">
    <text evidence="2">The sequence shown here is derived from an EMBL/GenBank/DDBJ whole genome shotgun (WGS) entry which is preliminary data.</text>
</comment>
<dbReference type="CDD" id="cd00121">
    <property type="entry name" value="MATH"/>
    <property type="match status" value="1"/>
</dbReference>
<dbReference type="Proteomes" id="UP000479710">
    <property type="component" value="Unassembled WGS sequence"/>
</dbReference>
<dbReference type="PANTHER" id="PTHR26379:SF443">
    <property type="entry name" value="MATH DOMAIN CONTAINING PROTEIN"/>
    <property type="match status" value="1"/>
</dbReference>
<dbReference type="OrthoDB" id="695809at2759"/>
<dbReference type="AlphaFoldDB" id="A0A6G1D7V0"/>
<accession>A0A6G1D7V0</accession>
<gene>
    <name evidence="2" type="ORF">E2562_028645</name>
</gene>
<dbReference type="InterPro" id="IPR045005">
    <property type="entry name" value="BPM1-6"/>
</dbReference>
<dbReference type="PANTHER" id="PTHR26379">
    <property type="entry name" value="BTB/POZ AND MATH DOMAIN-CONTAINING PROTEIN 1"/>
    <property type="match status" value="1"/>
</dbReference>
<dbReference type="Gene3D" id="2.60.210.10">
    <property type="entry name" value="Apoptosis, Tumor Necrosis Factor Receptor Associated Protein 2, Chain A"/>
    <property type="match status" value="1"/>
</dbReference>
<keyword evidence="3" id="KW-1185">Reference proteome</keyword>
<evidence type="ECO:0000259" key="1">
    <source>
        <dbReference type="PROSITE" id="PS50144"/>
    </source>
</evidence>
<dbReference type="SUPFAM" id="SSF49599">
    <property type="entry name" value="TRAF domain-like"/>
    <property type="match status" value="1"/>
</dbReference>
<dbReference type="GO" id="GO:0016567">
    <property type="term" value="P:protein ubiquitination"/>
    <property type="evidence" value="ECO:0007669"/>
    <property type="project" value="InterPro"/>
</dbReference>
<organism evidence="2 3">
    <name type="scientific">Oryza meyeriana var. granulata</name>
    <dbReference type="NCBI Taxonomy" id="110450"/>
    <lineage>
        <taxon>Eukaryota</taxon>
        <taxon>Viridiplantae</taxon>
        <taxon>Streptophyta</taxon>
        <taxon>Embryophyta</taxon>
        <taxon>Tracheophyta</taxon>
        <taxon>Spermatophyta</taxon>
        <taxon>Magnoliopsida</taxon>
        <taxon>Liliopsida</taxon>
        <taxon>Poales</taxon>
        <taxon>Poaceae</taxon>
        <taxon>BOP clade</taxon>
        <taxon>Oryzoideae</taxon>
        <taxon>Oryzeae</taxon>
        <taxon>Oryzinae</taxon>
        <taxon>Oryza</taxon>
        <taxon>Oryza meyeriana</taxon>
    </lineage>
</organism>
<dbReference type="EMBL" id="SPHZ02000007">
    <property type="protein sequence ID" value="KAF0908825.1"/>
    <property type="molecule type" value="Genomic_DNA"/>
</dbReference>
<name>A0A6G1D7V0_9ORYZ</name>
<feature type="domain" description="MATH" evidence="1">
    <location>
        <begin position="23"/>
        <end position="157"/>
    </location>
</feature>
<evidence type="ECO:0000313" key="3">
    <source>
        <dbReference type="Proteomes" id="UP000479710"/>
    </source>
</evidence>
<dbReference type="PROSITE" id="PS50144">
    <property type="entry name" value="MATH"/>
    <property type="match status" value="1"/>
</dbReference>
<dbReference type="Pfam" id="PF22486">
    <property type="entry name" value="MATH_2"/>
    <property type="match status" value="1"/>
</dbReference>
<protein>
    <recommendedName>
        <fullName evidence="1">MATH domain-containing protein</fullName>
    </recommendedName>
</protein>
<dbReference type="InterPro" id="IPR002083">
    <property type="entry name" value="MATH/TRAF_dom"/>
</dbReference>
<evidence type="ECO:0000313" key="2">
    <source>
        <dbReference type="EMBL" id="KAF0908825.1"/>
    </source>
</evidence>
<proteinExistence type="predicted"/>